<dbReference type="PANTHER" id="PTHR47708:SF2">
    <property type="entry name" value="SI:CH73-132F6.5"/>
    <property type="match status" value="1"/>
</dbReference>
<evidence type="ECO:0000256" key="1">
    <source>
        <dbReference type="SAM" id="MobiDB-lite"/>
    </source>
</evidence>
<evidence type="ECO:0000259" key="2">
    <source>
        <dbReference type="Pfam" id="PF07287"/>
    </source>
</evidence>
<dbReference type="EMBL" id="JBHRUV010000020">
    <property type="protein sequence ID" value="MFC3265751.1"/>
    <property type="molecule type" value="Genomic_DNA"/>
</dbReference>
<feature type="domain" description="Acyclic terpene utilisation N-terminal" evidence="2">
    <location>
        <begin position="6"/>
        <end position="446"/>
    </location>
</feature>
<name>A0ABV7LD15_9HYPH</name>
<sequence length="606" mass="63900">MSGKTIRIGGASGFWGDTSISTPQLLHGADLDYLVFDYLAEITMSILARARAKDPQMGYAHDFVGLVARELPTIARKKVKVIANAGGVNPMACAKALEEKIAAAGLALKVGVVTGDDLLPRAAEFAGTREMFTGEPMPGNLLSMNAYLGAFPVAAALDAGADIVITGRGVDSAVTLGACIHAFGWSQQDLDRLAGGSLAGHIVECGAQATGGLHTDWEETGDWANIGYPVIEVSEDGSFVVTKPEGTGGLVSVATVAEQMLYEIGDPRAYLLPDVTCDFTQVKIEQLGPDRVRVSNARGLPPTSYYKVCATYQDGHRVGMYLTVGGLDAARKAEKVADSVLRRTGAMLRAMNLPPYAETSVEVIGAEAAYGPHSRARNAREVILKLAAKHENPRALEILVRELTSSGTSMSPGITGMGGNRPKVMPVVRLFSCLVDKARVKTAVHVDGRELPAPEAVRGGFDPAKLGPDQPGPAAETAPDAPVVPLIALAFARSGDKGDKANIGVIARRPEYLPYIRAALTGEAVARFFGHLVKGRVERFELPGVHALNFLLHEALGGGGVASLRNDPQAKAYAQMILDYPVRVTPEIAAAVADVTRRFPPATVAA</sequence>
<evidence type="ECO:0000313" key="5">
    <source>
        <dbReference type="Proteomes" id="UP001595536"/>
    </source>
</evidence>
<gene>
    <name evidence="4" type="ORF">ACFOEX_05170</name>
</gene>
<dbReference type="InterPro" id="IPR056362">
    <property type="entry name" value="AtuA-like_ferredoxin_dom"/>
</dbReference>
<protein>
    <submittedName>
        <fullName evidence="4">Acyclic terpene utilization AtuA family protein</fullName>
    </submittedName>
</protein>
<reference evidence="5" key="1">
    <citation type="journal article" date="2019" name="Int. J. Syst. Evol. Microbiol.">
        <title>The Global Catalogue of Microorganisms (GCM) 10K type strain sequencing project: providing services to taxonomists for standard genome sequencing and annotation.</title>
        <authorList>
            <consortium name="The Broad Institute Genomics Platform"/>
            <consortium name="The Broad Institute Genome Sequencing Center for Infectious Disease"/>
            <person name="Wu L."/>
            <person name="Ma J."/>
        </authorList>
    </citation>
    <scope>NUCLEOTIDE SEQUENCE [LARGE SCALE GENOMIC DNA]</scope>
    <source>
        <strain evidence="5">CCM 7941</strain>
    </source>
</reference>
<organism evidence="4 5">
    <name type="scientific">Camelimonas abortus</name>
    <dbReference type="NCBI Taxonomy" id="1017184"/>
    <lineage>
        <taxon>Bacteria</taxon>
        <taxon>Pseudomonadati</taxon>
        <taxon>Pseudomonadota</taxon>
        <taxon>Alphaproteobacteria</taxon>
        <taxon>Hyphomicrobiales</taxon>
        <taxon>Chelatococcaceae</taxon>
        <taxon>Camelimonas</taxon>
    </lineage>
</organism>
<dbReference type="RefSeq" id="WP_376830364.1">
    <property type="nucleotide sequence ID" value="NZ_JBHLWR010000006.1"/>
</dbReference>
<evidence type="ECO:0000259" key="3">
    <source>
        <dbReference type="Pfam" id="PF23544"/>
    </source>
</evidence>
<accession>A0ABV7LD15</accession>
<dbReference type="InterPro" id="IPR010839">
    <property type="entry name" value="AtuA_N"/>
</dbReference>
<feature type="region of interest" description="Disordered" evidence="1">
    <location>
        <begin position="457"/>
        <end position="478"/>
    </location>
</feature>
<dbReference type="Pfam" id="PF07287">
    <property type="entry name" value="AtuA"/>
    <property type="match status" value="1"/>
</dbReference>
<proteinExistence type="predicted"/>
<dbReference type="Pfam" id="PF23544">
    <property type="entry name" value="AtuA_ferredoxin"/>
    <property type="match status" value="1"/>
</dbReference>
<dbReference type="Proteomes" id="UP001595536">
    <property type="component" value="Unassembled WGS sequence"/>
</dbReference>
<dbReference type="PANTHER" id="PTHR47708">
    <property type="match status" value="1"/>
</dbReference>
<keyword evidence="5" id="KW-1185">Reference proteome</keyword>
<feature type="domain" description="AtuA-like ferredoxin-fold" evidence="3">
    <location>
        <begin position="484"/>
        <end position="582"/>
    </location>
</feature>
<comment type="caution">
    <text evidence="4">The sequence shown here is derived from an EMBL/GenBank/DDBJ whole genome shotgun (WGS) entry which is preliminary data.</text>
</comment>
<evidence type="ECO:0000313" key="4">
    <source>
        <dbReference type="EMBL" id="MFC3265751.1"/>
    </source>
</evidence>